<dbReference type="PANTHER" id="PTHR11926:SF1546">
    <property type="entry name" value="GLYCOSYLTRANSFERASE"/>
    <property type="match status" value="1"/>
</dbReference>
<dbReference type="AlphaFoldDB" id="A0A1R3K676"/>
<comment type="similarity">
    <text evidence="1">Belongs to the UDP-glycosyltransferase family.</text>
</comment>
<dbReference type="InterPro" id="IPR002213">
    <property type="entry name" value="UDP_glucos_trans"/>
</dbReference>
<evidence type="ECO:0000313" key="4">
    <source>
        <dbReference type="EMBL" id="OMP02581.1"/>
    </source>
</evidence>
<dbReference type="CDD" id="cd03784">
    <property type="entry name" value="GT1_Gtf-like"/>
    <property type="match status" value="1"/>
</dbReference>
<dbReference type="GO" id="GO:0080043">
    <property type="term" value="F:quercetin 3-O-glucosyltransferase activity"/>
    <property type="evidence" value="ECO:0007669"/>
    <property type="project" value="TreeGrafter"/>
</dbReference>
<dbReference type="STRING" id="93759.A0A1R3K676"/>
<organism evidence="4 5">
    <name type="scientific">Corchorus olitorius</name>
    <dbReference type="NCBI Taxonomy" id="93759"/>
    <lineage>
        <taxon>Eukaryota</taxon>
        <taxon>Viridiplantae</taxon>
        <taxon>Streptophyta</taxon>
        <taxon>Embryophyta</taxon>
        <taxon>Tracheophyta</taxon>
        <taxon>Spermatophyta</taxon>
        <taxon>Magnoliopsida</taxon>
        <taxon>eudicotyledons</taxon>
        <taxon>Gunneridae</taxon>
        <taxon>Pentapetalae</taxon>
        <taxon>rosids</taxon>
        <taxon>malvids</taxon>
        <taxon>Malvales</taxon>
        <taxon>Malvaceae</taxon>
        <taxon>Grewioideae</taxon>
        <taxon>Apeibeae</taxon>
        <taxon>Corchorus</taxon>
    </lineage>
</organism>
<evidence type="ECO:0000313" key="5">
    <source>
        <dbReference type="Proteomes" id="UP000187203"/>
    </source>
</evidence>
<protein>
    <submittedName>
        <fullName evidence="4">UDP-glucuronosyl/UDP-glucosyltransferase</fullName>
    </submittedName>
</protein>
<keyword evidence="3" id="KW-0808">Transferase</keyword>
<evidence type="ECO:0000256" key="3">
    <source>
        <dbReference type="ARBA" id="ARBA00022679"/>
    </source>
</evidence>
<evidence type="ECO:0000256" key="2">
    <source>
        <dbReference type="ARBA" id="ARBA00022676"/>
    </source>
</evidence>
<evidence type="ECO:0000256" key="1">
    <source>
        <dbReference type="ARBA" id="ARBA00009995"/>
    </source>
</evidence>
<sequence length="323" mass="36378">MNKTSTVQGLSYASFSDGYDQGFKQGTDDLNHYMVEIKRCGSQTLREFIAKSINQGTKFACVVYCTLLPWVPLVAREFQIPTTFLWNQTATVLNIYHHSFKGYDNSLLSHNDLPVFLIPSNPCTLVLAAFKEHFEILDQETKPIVLVNSIDALEAEAMKDFVSYKSVGIGPLLKDPLETSSEGDLFHVSKEYKEMKWLNSKPESSVIYVSFGTLSVLSKAQMEELAKGLLETGRPFIWVIKETKPEEEEGLSWVRVRKNEEGLLEGFELKRCLDLVMGNGETGEEIRRNATKWKELTRAAAMENGASDKKLKAFVDGLFTSTC</sequence>
<dbReference type="EMBL" id="AWUE01014613">
    <property type="protein sequence ID" value="OMP02581.1"/>
    <property type="molecule type" value="Genomic_DNA"/>
</dbReference>
<dbReference type="GO" id="GO:0080044">
    <property type="term" value="F:quercetin 7-O-glucosyltransferase activity"/>
    <property type="evidence" value="ECO:0007669"/>
    <property type="project" value="TreeGrafter"/>
</dbReference>
<keyword evidence="2" id="KW-0328">Glycosyltransferase</keyword>
<dbReference type="OrthoDB" id="5835829at2759"/>
<dbReference type="SUPFAM" id="SSF53756">
    <property type="entry name" value="UDP-Glycosyltransferase/glycogen phosphorylase"/>
    <property type="match status" value="1"/>
</dbReference>
<accession>A0A1R3K676</accession>
<dbReference type="Proteomes" id="UP000187203">
    <property type="component" value="Unassembled WGS sequence"/>
</dbReference>
<name>A0A1R3K676_9ROSI</name>
<dbReference type="PANTHER" id="PTHR11926">
    <property type="entry name" value="GLUCOSYL/GLUCURONOSYL TRANSFERASES"/>
    <property type="match status" value="1"/>
</dbReference>
<reference evidence="5" key="1">
    <citation type="submission" date="2013-09" db="EMBL/GenBank/DDBJ databases">
        <title>Corchorus olitorius genome sequencing.</title>
        <authorList>
            <person name="Alam M."/>
            <person name="Haque M.S."/>
            <person name="Islam M.S."/>
            <person name="Emdad E.M."/>
            <person name="Islam M.M."/>
            <person name="Ahmed B."/>
            <person name="Halim A."/>
            <person name="Hossen Q.M.M."/>
            <person name="Hossain M.Z."/>
            <person name="Ahmed R."/>
            <person name="Khan M.M."/>
            <person name="Islam R."/>
            <person name="Rashid M.M."/>
            <person name="Khan S.A."/>
            <person name="Rahman M.S."/>
            <person name="Alam M."/>
            <person name="Yahiya A.S."/>
            <person name="Khan M.S."/>
            <person name="Azam M.S."/>
            <person name="Haque T."/>
            <person name="Lashkar M.Z.H."/>
            <person name="Akhand A.I."/>
            <person name="Morshed G."/>
            <person name="Roy S."/>
            <person name="Uddin K.S."/>
            <person name="Rabeya T."/>
            <person name="Hossain A.S."/>
            <person name="Chowdhury A."/>
            <person name="Snigdha A.R."/>
            <person name="Mortoza M.S."/>
            <person name="Matin S.A."/>
            <person name="Hoque S.M.E."/>
            <person name="Islam M.K."/>
            <person name="Roy D.K."/>
            <person name="Haider R."/>
            <person name="Moosa M.M."/>
            <person name="Elias S.M."/>
            <person name="Hasan A.M."/>
            <person name="Jahan S."/>
            <person name="Shafiuddin M."/>
            <person name="Mahmood N."/>
            <person name="Shommy N.S."/>
        </authorList>
    </citation>
    <scope>NUCLEOTIDE SEQUENCE [LARGE SCALE GENOMIC DNA]</scope>
    <source>
        <strain evidence="5">cv. O-4</strain>
    </source>
</reference>
<dbReference type="Gene3D" id="3.40.50.2000">
    <property type="entry name" value="Glycogen Phosphorylase B"/>
    <property type="match status" value="4"/>
</dbReference>
<proteinExistence type="inferred from homology"/>
<comment type="caution">
    <text evidence="4">The sequence shown here is derived from an EMBL/GenBank/DDBJ whole genome shotgun (WGS) entry which is preliminary data.</text>
</comment>
<gene>
    <name evidence="4" type="ORF">COLO4_10994</name>
</gene>
<keyword evidence="5" id="KW-1185">Reference proteome</keyword>